<name>A0A6N2LED4_SALVM</name>
<dbReference type="AlphaFoldDB" id="A0A6N2LED4"/>
<evidence type="ECO:0000313" key="1">
    <source>
        <dbReference type="EMBL" id="VFU38315.1"/>
    </source>
</evidence>
<gene>
    <name evidence="1" type="ORF">SVIM_LOCUS208058</name>
</gene>
<organism evidence="1">
    <name type="scientific">Salix viminalis</name>
    <name type="common">Common osier</name>
    <name type="synonym">Basket willow</name>
    <dbReference type="NCBI Taxonomy" id="40686"/>
    <lineage>
        <taxon>Eukaryota</taxon>
        <taxon>Viridiplantae</taxon>
        <taxon>Streptophyta</taxon>
        <taxon>Embryophyta</taxon>
        <taxon>Tracheophyta</taxon>
        <taxon>Spermatophyta</taxon>
        <taxon>Magnoliopsida</taxon>
        <taxon>eudicotyledons</taxon>
        <taxon>Gunneridae</taxon>
        <taxon>Pentapetalae</taxon>
        <taxon>rosids</taxon>
        <taxon>fabids</taxon>
        <taxon>Malpighiales</taxon>
        <taxon>Salicaceae</taxon>
        <taxon>Saliceae</taxon>
        <taxon>Salix</taxon>
    </lineage>
</organism>
<protein>
    <submittedName>
        <fullName evidence="1">Uncharacterized protein</fullName>
    </submittedName>
</protein>
<reference evidence="1" key="1">
    <citation type="submission" date="2019-03" db="EMBL/GenBank/DDBJ databases">
        <authorList>
            <person name="Mank J."/>
            <person name="Almeida P."/>
        </authorList>
    </citation>
    <scope>NUCLEOTIDE SEQUENCE</scope>
    <source>
        <strain evidence="1">78183</strain>
    </source>
</reference>
<sequence length="64" mass="7246">MEEERLRELREEKEDHRDGLLFISLNACTLTAVMFEHCKHGPKLNHPNLPATVPLGHAVSLSTI</sequence>
<accession>A0A6N2LED4</accession>
<proteinExistence type="predicted"/>
<dbReference type="EMBL" id="CAADRP010001391">
    <property type="protein sequence ID" value="VFU38315.1"/>
    <property type="molecule type" value="Genomic_DNA"/>
</dbReference>